<feature type="transmembrane region" description="Helical" evidence="1">
    <location>
        <begin position="119"/>
        <end position="138"/>
    </location>
</feature>
<evidence type="ECO:0008006" key="4">
    <source>
        <dbReference type="Google" id="ProtNLM"/>
    </source>
</evidence>
<evidence type="ECO:0000256" key="1">
    <source>
        <dbReference type="SAM" id="Phobius"/>
    </source>
</evidence>
<keyword evidence="1" id="KW-1133">Transmembrane helix</keyword>
<dbReference type="OrthoDB" id="507684at2"/>
<dbReference type="InterPro" id="IPR025067">
    <property type="entry name" value="DUF4079"/>
</dbReference>
<dbReference type="RefSeq" id="WP_012165199.1">
    <property type="nucleotide sequence ID" value="NC_009925.1"/>
</dbReference>
<dbReference type="EMBL" id="CP000828">
    <property type="protein sequence ID" value="ABW29926.1"/>
    <property type="molecule type" value="Genomic_DNA"/>
</dbReference>
<dbReference type="Pfam" id="PF13301">
    <property type="entry name" value="DUF4079"/>
    <property type="match status" value="1"/>
</dbReference>
<dbReference type="AlphaFoldDB" id="B0C4P3"/>
<feature type="transmembrane region" description="Helical" evidence="1">
    <location>
        <begin position="91"/>
        <end position="112"/>
    </location>
</feature>
<organism evidence="2 3">
    <name type="scientific">Acaryochloris marina (strain MBIC 11017)</name>
    <dbReference type="NCBI Taxonomy" id="329726"/>
    <lineage>
        <taxon>Bacteria</taxon>
        <taxon>Bacillati</taxon>
        <taxon>Cyanobacteriota</taxon>
        <taxon>Cyanophyceae</taxon>
        <taxon>Acaryochloridales</taxon>
        <taxon>Acaryochloridaceae</taxon>
        <taxon>Acaryochloris</taxon>
    </lineage>
</organism>
<dbReference type="STRING" id="329726.AM1_4955"/>
<reference evidence="2 3" key="1">
    <citation type="journal article" date="2008" name="Proc. Natl. Acad. Sci. U.S.A.">
        <title>Niche adaptation and genome expansion in the chlorophyll d-producing cyanobacterium Acaryochloris marina.</title>
        <authorList>
            <person name="Swingley W.D."/>
            <person name="Chen M."/>
            <person name="Cheung P.C."/>
            <person name="Conrad A.L."/>
            <person name="Dejesa L.C."/>
            <person name="Hao J."/>
            <person name="Honchak B.M."/>
            <person name="Karbach L.E."/>
            <person name="Kurdoglu A."/>
            <person name="Lahiri S."/>
            <person name="Mastrian S.D."/>
            <person name="Miyashita H."/>
            <person name="Page L."/>
            <person name="Ramakrishna P."/>
            <person name="Satoh S."/>
            <person name="Sattley W.M."/>
            <person name="Shimada Y."/>
            <person name="Taylor H.L."/>
            <person name="Tomo T."/>
            <person name="Tsuchiya T."/>
            <person name="Wang Z.T."/>
            <person name="Raymond J."/>
            <person name="Mimuro M."/>
            <person name="Blankenship R.E."/>
            <person name="Touchman J.W."/>
        </authorList>
    </citation>
    <scope>NUCLEOTIDE SEQUENCE [LARGE SCALE GENOMIC DNA]</scope>
    <source>
        <strain evidence="3">MBIC 11017</strain>
    </source>
</reference>
<accession>B0C4P3</accession>
<evidence type="ECO:0000313" key="3">
    <source>
        <dbReference type="Proteomes" id="UP000000268"/>
    </source>
</evidence>
<dbReference type="KEGG" id="amr:AM1_4955"/>
<feature type="transmembrane region" description="Helical" evidence="1">
    <location>
        <begin position="153"/>
        <end position="174"/>
    </location>
</feature>
<name>B0C4P3_ACAM1</name>
<feature type="transmembrane region" description="Helical" evidence="1">
    <location>
        <begin position="61"/>
        <end position="79"/>
    </location>
</feature>
<dbReference type="Proteomes" id="UP000000268">
    <property type="component" value="Chromosome"/>
</dbReference>
<feature type="transmembrane region" description="Helical" evidence="1">
    <location>
        <begin position="186"/>
        <end position="204"/>
    </location>
</feature>
<gene>
    <name evidence="2" type="ordered locus">AM1_4955</name>
</gene>
<proteinExistence type="predicted"/>
<keyword evidence="3" id="KW-1185">Reference proteome</keyword>
<dbReference type="HOGENOM" id="CLU_103369_0_0_3"/>
<keyword evidence="1" id="KW-0812">Transmembrane</keyword>
<protein>
    <recommendedName>
        <fullName evidence="4">DUF4079 domain-containing protein</fullName>
    </recommendedName>
</protein>
<evidence type="ECO:0000313" key="2">
    <source>
        <dbReference type="EMBL" id="ABW29926.1"/>
    </source>
</evidence>
<sequence>MTLNDVILLLHPVFAVVVVFPLIGMVLNRSILTRRRRLQTSPGKSKIPPQVGPEHVQMGRWLTGSVVGLALLGLAAPISRKILETQLWITNPFQVVFIVCMFLATIGSLVLLYRAKPWYWRATFAGLTSLGVIVLGLQDGVFRRDDEWFVSHFYYGMIATVLMILSLAMVQDIYRDRTQVWRRIHILLNCVATLLFLGQGITGTRDLLEIPLSWQKPHLYRCDFANQTCPDVSSQLPIVSPPLV</sequence>
<dbReference type="eggNOG" id="ENOG502Z7M6">
    <property type="taxonomic scope" value="Bacteria"/>
</dbReference>
<keyword evidence="1" id="KW-0472">Membrane</keyword>
<feature type="transmembrane region" description="Helical" evidence="1">
    <location>
        <begin position="6"/>
        <end position="27"/>
    </location>
</feature>